<accession>A0A3B3QN10</accession>
<protein>
    <submittedName>
        <fullName evidence="5">Zinc finger, HIT-type containing 2</fullName>
    </submittedName>
</protein>
<dbReference type="AlphaFoldDB" id="A0A3B3QN10"/>
<dbReference type="CTD" id="741"/>
<feature type="region of interest" description="Disordered" evidence="3">
    <location>
        <begin position="324"/>
        <end position="427"/>
    </location>
</feature>
<sequence>MWPNHPNMNPVLRRGMPACVRTLLTDIEPKGEHRYWSAEDEEEEVDPVDRDGISLPRRGTTKPGELLAPAGRTEAGEMKDSDSGMPDRMCGLCLKEPLRYTCPRCNVPYCSVACYRSPTHSVCSEEFYKESVMQELKRTGSTEQEGRRQMQEILLRLRERENEEEGEMEQMLKELEEEGHGGAEDNRQILDHLSRLAEIQASGAGNAEEIEAILNNLRDFGEGGVAREQAEEITAGKEDVEEGDEEREEDLADRLSGLDLDSLSEEQLWTLLPQQDKEKFKELVKGGAIGGLVPLWRPWWETHEQGKGALMEVLGDVIEQEAQSETVEQGNTVVREGGADSLEVLQGEAEGKKRSAREKIKSKVRCKPALNEDEMETDNANETDRTKSVSERRDAEGTRPSAVPGRKRTHSPNTDGVPPVSKKIPPLRSLSSNASPLVRYSLVNALYGYTFSLCLFNGDLSESDLVQEFCQVALAVSESLSSNRVFGSLREALDGGAAAVVEGGYAERGDTATAAKTTEAVAHILTGRSKQDPIGYSLAALSQLRVTLTKARGALSKEGDNGQTRRKYFAAGKKCEFLQAWVKEDGQEVTALARAVWAELSRSEGERETLEKEKTEVENRWSKGQGRKKGAMIVELD</sequence>
<evidence type="ECO:0000313" key="5">
    <source>
        <dbReference type="Ensembl" id="ENSPKIP00000006960.1"/>
    </source>
</evidence>
<feature type="compositionally biased region" description="Acidic residues" evidence="3">
    <location>
        <begin position="371"/>
        <end position="381"/>
    </location>
</feature>
<dbReference type="SUPFAM" id="SSF144232">
    <property type="entry name" value="HIT/MYND zinc finger-like"/>
    <property type="match status" value="1"/>
</dbReference>
<name>A0A3B3QN10_9TELE</name>
<keyword evidence="1" id="KW-0863">Zinc-finger</keyword>
<dbReference type="Gene3D" id="3.30.60.190">
    <property type="match status" value="1"/>
</dbReference>
<feature type="region of interest" description="Disordered" evidence="3">
    <location>
        <begin position="602"/>
        <end position="637"/>
    </location>
</feature>
<feature type="region of interest" description="Disordered" evidence="3">
    <location>
        <begin position="227"/>
        <end position="247"/>
    </location>
</feature>
<dbReference type="STRING" id="1676925.ENSPKIP00000006960"/>
<evidence type="ECO:0000259" key="4">
    <source>
        <dbReference type="PROSITE" id="PS51083"/>
    </source>
</evidence>
<feature type="compositionally biased region" description="Basic and acidic residues" evidence="3">
    <location>
        <begin position="228"/>
        <end position="238"/>
    </location>
</feature>
<feature type="compositionally biased region" description="Basic and acidic residues" evidence="3">
    <location>
        <begin position="382"/>
        <end position="397"/>
    </location>
</feature>
<keyword evidence="1" id="KW-0862">Zinc</keyword>
<feature type="domain" description="HIT-type" evidence="4">
    <location>
        <begin position="90"/>
        <end position="123"/>
    </location>
</feature>
<reference evidence="5" key="2">
    <citation type="submission" date="2025-09" db="UniProtKB">
        <authorList>
            <consortium name="Ensembl"/>
        </authorList>
    </citation>
    <scope>IDENTIFICATION</scope>
</reference>
<feature type="region of interest" description="Disordered" evidence="3">
    <location>
        <begin position="37"/>
        <end position="84"/>
    </location>
</feature>
<dbReference type="InterPro" id="IPR039646">
    <property type="entry name" value="ZNHIT2"/>
</dbReference>
<keyword evidence="1" id="KW-0479">Metal-binding</keyword>
<dbReference type="GeneTree" id="ENSGT00390000017147"/>
<evidence type="ECO:0000256" key="3">
    <source>
        <dbReference type="SAM" id="MobiDB-lite"/>
    </source>
</evidence>
<dbReference type="PANTHER" id="PTHR15555:SF0">
    <property type="entry name" value="ZINC FINGER HIT DOMAIN-CONTAINING PROTEIN 2"/>
    <property type="match status" value="1"/>
</dbReference>
<reference evidence="5" key="1">
    <citation type="submission" date="2025-08" db="UniProtKB">
        <authorList>
            <consortium name="Ensembl"/>
        </authorList>
    </citation>
    <scope>IDENTIFICATION</scope>
</reference>
<keyword evidence="6" id="KW-1185">Reference proteome</keyword>
<evidence type="ECO:0000256" key="1">
    <source>
        <dbReference type="PROSITE-ProRule" id="PRU00453"/>
    </source>
</evidence>
<proteinExistence type="predicted"/>
<keyword evidence="2" id="KW-0175">Coiled coil</keyword>
<dbReference type="PANTHER" id="PTHR15555">
    <property type="entry name" value="ZINC FINGER HIT DOMAIN CONTAINING PROTEIN 2 PROTEIN FON -RELATED"/>
    <property type="match status" value="1"/>
</dbReference>
<dbReference type="Proteomes" id="UP000261540">
    <property type="component" value="Unplaced"/>
</dbReference>
<dbReference type="PROSITE" id="PS51083">
    <property type="entry name" value="ZF_HIT"/>
    <property type="match status" value="1"/>
</dbReference>
<evidence type="ECO:0000256" key="2">
    <source>
        <dbReference type="SAM" id="Coils"/>
    </source>
</evidence>
<feature type="compositionally biased region" description="Basic and acidic residues" evidence="3">
    <location>
        <begin position="602"/>
        <end position="621"/>
    </location>
</feature>
<feature type="coiled-coil region" evidence="2">
    <location>
        <begin position="147"/>
        <end position="178"/>
    </location>
</feature>
<evidence type="ECO:0000313" key="6">
    <source>
        <dbReference type="Proteomes" id="UP000261540"/>
    </source>
</evidence>
<dbReference type="Ensembl" id="ENSPKIT00000030999.1">
    <property type="protein sequence ID" value="ENSPKIP00000006960.1"/>
    <property type="gene ID" value="ENSPKIG00000023039.1"/>
</dbReference>
<feature type="compositionally biased region" description="Basic and acidic residues" evidence="3">
    <location>
        <begin position="349"/>
        <end position="361"/>
    </location>
</feature>
<dbReference type="CDD" id="cd23024">
    <property type="entry name" value="zf-HIT_ZNHIT2-3"/>
    <property type="match status" value="1"/>
</dbReference>
<dbReference type="GO" id="GO:0008270">
    <property type="term" value="F:zinc ion binding"/>
    <property type="evidence" value="ECO:0007669"/>
    <property type="project" value="UniProtKB-UniRule"/>
</dbReference>
<dbReference type="Pfam" id="PF04438">
    <property type="entry name" value="zf-HIT"/>
    <property type="match status" value="1"/>
</dbReference>
<dbReference type="InterPro" id="IPR007529">
    <property type="entry name" value="Znf_HIT"/>
</dbReference>
<organism evidence="5 6">
    <name type="scientific">Paramormyrops kingsleyae</name>
    <dbReference type="NCBI Taxonomy" id="1676925"/>
    <lineage>
        <taxon>Eukaryota</taxon>
        <taxon>Metazoa</taxon>
        <taxon>Chordata</taxon>
        <taxon>Craniata</taxon>
        <taxon>Vertebrata</taxon>
        <taxon>Euteleostomi</taxon>
        <taxon>Actinopterygii</taxon>
        <taxon>Neopterygii</taxon>
        <taxon>Teleostei</taxon>
        <taxon>Osteoglossocephala</taxon>
        <taxon>Osteoglossomorpha</taxon>
        <taxon>Osteoglossiformes</taxon>
        <taxon>Mormyridae</taxon>
        <taxon>Paramormyrops</taxon>
    </lineage>
</organism>